<feature type="region of interest" description="Disordered" evidence="1">
    <location>
        <begin position="1"/>
        <end position="46"/>
    </location>
</feature>
<keyword evidence="3" id="KW-1185">Reference proteome</keyword>
<dbReference type="RefSeq" id="XP_047837317.1">
    <property type="nucleotide sequence ID" value="XM_047992567.1"/>
</dbReference>
<organism evidence="2 3">
    <name type="scientific">Purpureocillium takamizusanense</name>
    <dbReference type="NCBI Taxonomy" id="2060973"/>
    <lineage>
        <taxon>Eukaryota</taxon>
        <taxon>Fungi</taxon>
        <taxon>Dikarya</taxon>
        <taxon>Ascomycota</taxon>
        <taxon>Pezizomycotina</taxon>
        <taxon>Sordariomycetes</taxon>
        <taxon>Hypocreomycetidae</taxon>
        <taxon>Hypocreales</taxon>
        <taxon>Ophiocordycipitaceae</taxon>
        <taxon>Purpureocillium</taxon>
    </lineage>
</organism>
<sequence>MPSTTPQAVTWSQEVGRAANERDDTGGRRGADERERAQSGRFRTGRGCCWPGPSRYPSWTTAQVQVSAGLDNASSHPIHRSPCARPGPEVKVASQSVTQLFFLGRTRPAGLGATPICRPRG</sequence>
<gene>
    <name evidence="2" type="ORF">JDV02_010830</name>
</gene>
<accession>A0A9Q8V6Y9</accession>
<dbReference type="Proteomes" id="UP000829364">
    <property type="component" value="Chromosome 1"/>
</dbReference>
<proteinExistence type="predicted"/>
<dbReference type="KEGG" id="ptkz:JDV02_010830"/>
<evidence type="ECO:0000313" key="3">
    <source>
        <dbReference type="Proteomes" id="UP000829364"/>
    </source>
</evidence>
<dbReference type="EMBL" id="CP086354">
    <property type="protein sequence ID" value="UNI13836.1"/>
    <property type="molecule type" value="Genomic_DNA"/>
</dbReference>
<feature type="compositionally biased region" description="Basic and acidic residues" evidence="1">
    <location>
        <begin position="19"/>
        <end position="38"/>
    </location>
</feature>
<protein>
    <submittedName>
        <fullName evidence="2">Uncharacterized protein</fullName>
    </submittedName>
</protein>
<feature type="compositionally biased region" description="Polar residues" evidence="1">
    <location>
        <begin position="1"/>
        <end position="13"/>
    </location>
</feature>
<evidence type="ECO:0000256" key="1">
    <source>
        <dbReference type="SAM" id="MobiDB-lite"/>
    </source>
</evidence>
<name>A0A9Q8V6Y9_9HYPO</name>
<reference evidence="2" key="1">
    <citation type="submission" date="2021-11" db="EMBL/GenBank/DDBJ databases">
        <title>Purpureocillium_takamizusanense_genome.</title>
        <authorList>
            <person name="Nguyen N.-H."/>
        </authorList>
    </citation>
    <scope>NUCLEOTIDE SEQUENCE</scope>
    <source>
        <strain evidence="2">PT3</strain>
    </source>
</reference>
<dbReference type="GeneID" id="72072747"/>
<dbReference type="AlphaFoldDB" id="A0A9Q8V6Y9"/>
<evidence type="ECO:0000313" key="2">
    <source>
        <dbReference type="EMBL" id="UNI13836.1"/>
    </source>
</evidence>